<gene>
    <name evidence="1" type="ORF">ACFSJD_28810</name>
</gene>
<dbReference type="EMBL" id="JBHUCO010000037">
    <property type="protein sequence ID" value="MFD1521529.1"/>
    <property type="molecule type" value="Genomic_DNA"/>
</dbReference>
<protein>
    <submittedName>
        <fullName evidence="1">Uncharacterized protein</fullName>
    </submittedName>
</protein>
<reference evidence="2" key="1">
    <citation type="journal article" date="2019" name="Int. J. Syst. Evol. Microbiol.">
        <title>The Global Catalogue of Microorganisms (GCM) 10K type strain sequencing project: providing services to taxonomists for standard genome sequencing and annotation.</title>
        <authorList>
            <consortium name="The Broad Institute Genomics Platform"/>
            <consortium name="The Broad Institute Genome Sequencing Center for Infectious Disease"/>
            <person name="Wu L."/>
            <person name="Ma J."/>
        </authorList>
    </citation>
    <scope>NUCLEOTIDE SEQUENCE [LARGE SCALE GENOMIC DNA]</scope>
    <source>
        <strain evidence="2">CCM 7043</strain>
    </source>
</reference>
<comment type="caution">
    <text evidence="1">The sequence shown here is derived from an EMBL/GenBank/DDBJ whole genome shotgun (WGS) entry which is preliminary data.</text>
</comment>
<name>A0ABW4F560_9PSEU</name>
<sequence>METEATGADGEYGSWLRTRFFPRPGVDPAQLRFGALGYASHALRSYAEFRAARDAGFVPRHWRFMVAMPTPLAPINRFIEADHRAALEPAYEAAILTELATIAAAVPHEDLAVQWDAPHEIGTWEGFFQPFFDGDPRVETVARLARLAAAVPDEAELGFHLCYGDAQHRHFVQPKDTGIAVALANAIAEVVARPINWLHLPVPRDRTDDEYFAPLTGLQLHPETELYLGLVHLTDGAEGTRERIRAASRYLDAFGVATECGFGRRPPEDVPALLRIHRAVAAPGPLPARDRTS</sequence>
<dbReference type="RefSeq" id="WP_344724126.1">
    <property type="nucleotide sequence ID" value="NZ_BAAAUS010000024.1"/>
</dbReference>
<dbReference type="SUPFAM" id="SSF51726">
    <property type="entry name" value="UROD/MetE-like"/>
    <property type="match status" value="1"/>
</dbReference>
<dbReference type="Proteomes" id="UP001597114">
    <property type="component" value="Unassembled WGS sequence"/>
</dbReference>
<keyword evidence="2" id="KW-1185">Reference proteome</keyword>
<accession>A0ABW4F560</accession>
<organism evidence="1 2">
    <name type="scientific">Pseudonocardia yunnanensis</name>
    <dbReference type="NCBI Taxonomy" id="58107"/>
    <lineage>
        <taxon>Bacteria</taxon>
        <taxon>Bacillati</taxon>
        <taxon>Actinomycetota</taxon>
        <taxon>Actinomycetes</taxon>
        <taxon>Pseudonocardiales</taxon>
        <taxon>Pseudonocardiaceae</taxon>
        <taxon>Pseudonocardia</taxon>
    </lineage>
</organism>
<evidence type="ECO:0000313" key="1">
    <source>
        <dbReference type="EMBL" id="MFD1521529.1"/>
    </source>
</evidence>
<dbReference type="InterPro" id="IPR038071">
    <property type="entry name" value="UROD/MetE-like_sf"/>
</dbReference>
<proteinExistence type="predicted"/>
<dbReference type="Gene3D" id="3.20.20.210">
    <property type="match status" value="1"/>
</dbReference>
<evidence type="ECO:0000313" key="2">
    <source>
        <dbReference type="Proteomes" id="UP001597114"/>
    </source>
</evidence>